<dbReference type="InterPro" id="IPR001025">
    <property type="entry name" value="BAH_dom"/>
</dbReference>
<protein>
    <recommendedName>
        <fullName evidence="2">BAH domain-containing protein</fullName>
    </recommendedName>
</protein>
<feature type="region of interest" description="Disordered" evidence="1">
    <location>
        <begin position="1630"/>
        <end position="1868"/>
    </location>
</feature>
<evidence type="ECO:0000313" key="3">
    <source>
        <dbReference type="EMBL" id="KAL2101948.1"/>
    </source>
</evidence>
<dbReference type="PANTHER" id="PTHR12505:SF25">
    <property type="entry name" value="BAH AND COILED-COIL DOMAIN-CONTAINING PROTEIN 1-LIKE ISOFORM X1"/>
    <property type="match status" value="1"/>
</dbReference>
<feature type="region of interest" description="Disordered" evidence="1">
    <location>
        <begin position="2403"/>
        <end position="2444"/>
    </location>
</feature>
<proteinExistence type="predicted"/>
<dbReference type="InterPro" id="IPR056841">
    <property type="entry name" value="TNRC18_BAHCC1-like_SH3"/>
</dbReference>
<dbReference type="InterPro" id="IPR052429">
    <property type="entry name" value="BAH_domain_protein"/>
</dbReference>
<feature type="region of interest" description="Disordered" evidence="1">
    <location>
        <begin position="907"/>
        <end position="933"/>
    </location>
</feature>
<feature type="compositionally biased region" description="Polar residues" evidence="1">
    <location>
        <begin position="655"/>
        <end position="668"/>
    </location>
</feature>
<accession>A0ABD1KS35</accession>
<feature type="compositionally biased region" description="Basic and acidic residues" evidence="1">
    <location>
        <begin position="199"/>
        <end position="212"/>
    </location>
</feature>
<feature type="region of interest" description="Disordered" evidence="1">
    <location>
        <begin position="735"/>
        <end position="893"/>
    </location>
</feature>
<feature type="compositionally biased region" description="Basic and acidic residues" evidence="1">
    <location>
        <begin position="2257"/>
        <end position="2271"/>
    </location>
</feature>
<feature type="compositionally biased region" description="Low complexity" evidence="1">
    <location>
        <begin position="1778"/>
        <end position="1789"/>
    </location>
</feature>
<feature type="compositionally biased region" description="Polar residues" evidence="1">
    <location>
        <begin position="1429"/>
        <end position="1440"/>
    </location>
</feature>
<feature type="compositionally biased region" description="Basic residues" evidence="1">
    <location>
        <begin position="263"/>
        <end position="274"/>
    </location>
</feature>
<feature type="compositionally biased region" description="Polar residues" evidence="1">
    <location>
        <begin position="1699"/>
        <end position="1715"/>
    </location>
</feature>
<feature type="compositionally biased region" description="Pro residues" evidence="1">
    <location>
        <begin position="83"/>
        <end position="94"/>
    </location>
</feature>
<feature type="compositionally biased region" description="Low complexity" evidence="1">
    <location>
        <begin position="815"/>
        <end position="834"/>
    </location>
</feature>
<feature type="region of interest" description="Disordered" evidence="1">
    <location>
        <begin position="2159"/>
        <end position="2184"/>
    </location>
</feature>
<dbReference type="Pfam" id="PF24912">
    <property type="entry name" value="SH3_TNRC18"/>
    <property type="match status" value="1"/>
</dbReference>
<dbReference type="Pfam" id="PF01426">
    <property type="entry name" value="BAH"/>
    <property type="match status" value="1"/>
</dbReference>
<feature type="domain" description="BAH" evidence="2">
    <location>
        <begin position="2565"/>
        <end position="2686"/>
    </location>
</feature>
<feature type="compositionally biased region" description="Basic and acidic residues" evidence="1">
    <location>
        <begin position="1736"/>
        <end position="1747"/>
    </location>
</feature>
<feature type="compositionally biased region" description="Low complexity" evidence="1">
    <location>
        <begin position="678"/>
        <end position="693"/>
    </location>
</feature>
<feature type="region of interest" description="Disordered" evidence="1">
    <location>
        <begin position="1143"/>
        <end position="1267"/>
    </location>
</feature>
<feature type="region of interest" description="Disordered" evidence="1">
    <location>
        <begin position="1395"/>
        <end position="1472"/>
    </location>
</feature>
<feature type="compositionally biased region" description="Low complexity" evidence="1">
    <location>
        <begin position="2403"/>
        <end position="2432"/>
    </location>
</feature>
<dbReference type="PROSITE" id="PS51038">
    <property type="entry name" value="BAH"/>
    <property type="match status" value="1"/>
</dbReference>
<feature type="region of interest" description="Disordered" evidence="1">
    <location>
        <begin position="307"/>
        <end position="331"/>
    </location>
</feature>
<feature type="region of interest" description="Disordered" evidence="1">
    <location>
        <begin position="1107"/>
        <end position="1129"/>
    </location>
</feature>
<feature type="compositionally biased region" description="Basic and acidic residues" evidence="1">
    <location>
        <begin position="1456"/>
        <end position="1469"/>
    </location>
</feature>
<feature type="compositionally biased region" description="Polar residues" evidence="1">
    <location>
        <begin position="1154"/>
        <end position="1170"/>
    </location>
</feature>
<feature type="compositionally biased region" description="Basic and acidic residues" evidence="1">
    <location>
        <begin position="879"/>
        <end position="893"/>
    </location>
</feature>
<feature type="compositionally biased region" description="Low complexity" evidence="1">
    <location>
        <begin position="1664"/>
        <end position="1673"/>
    </location>
</feature>
<evidence type="ECO:0000256" key="1">
    <source>
        <dbReference type="SAM" id="MobiDB-lite"/>
    </source>
</evidence>
<feature type="compositionally biased region" description="Basic residues" evidence="1">
    <location>
        <begin position="2159"/>
        <end position="2173"/>
    </location>
</feature>
<gene>
    <name evidence="3" type="ORF">ACEWY4_003709</name>
</gene>
<feature type="compositionally biased region" description="Low complexity" evidence="1">
    <location>
        <begin position="1107"/>
        <end position="1117"/>
    </location>
</feature>
<dbReference type="CDD" id="cd04714">
    <property type="entry name" value="BAH_BAHCC1"/>
    <property type="match status" value="1"/>
</dbReference>
<dbReference type="InterPro" id="IPR048924">
    <property type="entry name" value="BAHCC1-like_Tudor"/>
</dbReference>
<feature type="compositionally biased region" description="Polar residues" evidence="1">
    <location>
        <begin position="307"/>
        <end position="324"/>
    </location>
</feature>
<reference evidence="3 4" key="1">
    <citation type="submission" date="2024-09" db="EMBL/GenBank/DDBJ databases">
        <title>A chromosome-level genome assembly of Gray's grenadier anchovy, Coilia grayii.</title>
        <authorList>
            <person name="Fu Z."/>
        </authorList>
    </citation>
    <scope>NUCLEOTIDE SEQUENCE [LARGE SCALE GENOMIC DNA]</scope>
    <source>
        <strain evidence="3">G4</strain>
        <tissue evidence="3">Muscle</tissue>
    </source>
</reference>
<feature type="compositionally biased region" description="Polar residues" evidence="1">
    <location>
        <begin position="1748"/>
        <end position="1764"/>
    </location>
</feature>
<dbReference type="Gene3D" id="2.30.30.490">
    <property type="match status" value="1"/>
</dbReference>
<feature type="compositionally biased region" description="Polar residues" evidence="1">
    <location>
        <begin position="2174"/>
        <end position="2184"/>
    </location>
</feature>
<feature type="compositionally biased region" description="Polar residues" evidence="1">
    <location>
        <begin position="628"/>
        <end position="644"/>
    </location>
</feature>
<dbReference type="Pfam" id="PF21744">
    <property type="entry name" value="BAHCC1-like_Tudor"/>
    <property type="match status" value="1"/>
</dbReference>
<evidence type="ECO:0000259" key="2">
    <source>
        <dbReference type="PROSITE" id="PS51038"/>
    </source>
</evidence>
<feature type="region of interest" description="Disordered" evidence="1">
    <location>
        <begin position="1289"/>
        <end position="1311"/>
    </location>
</feature>
<dbReference type="InterPro" id="IPR043151">
    <property type="entry name" value="BAH_sf"/>
</dbReference>
<feature type="compositionally biased region" description="Basic and acidic residues" evidence="1">
    <location>
        <begin position="1630"/>
        <end position="1647"/>
    </location>
</feature>
<feature type="region of interest" description="Disordered" evidence="1">
    <location>
        <begin position="2478"/>
        <end position="2535"/>
    </location>
</feature>
<dbReference type="EMBL" id="JBHFQA010000003">
    <property type="protein sequence ID" value="KAL2101948.1"/>
    <property type="molecule type" value="Genomic_DNA"/>
</dbReference>
<feature type="compositionally biased region" description="Low complexity" evidence="1">
    <location>
        <begin position="511"/>
        <end position="541"/>
    </location>
</feature>
<feature type="region of interest" description="Disordered" evidence="1">
    <location>
        <begin position="2295"/>
        <end position="2319"/>
    </location>
</feature>
<feature type="compositionally biased region" description="Pro residues" evidence="1">
    <location>
        <begin position="401"/>
        <end position="421"/>
    </location>
</feature>
<keyword evidence="4" id="KW-1185">Reference proteome</keyword>
<feature type="compositionally biased region" description="Low complexity" evidence="1">
    <location>
        <begin position="550"/>
        <end position="568"/>
    </location>
</feature>
<feature type="compositionally biased region" description="Acidic residues" evidence="1">
    <location>
        <begin position="1812"/>
        <end position="1824"/>
    </location>
</feature>
<feature type="region of interest" description="Disordered" evidence="1">
    <location>
        <begin position="395"/>
        <end position="425"/>
    </location>
</feature>
<dbReference type="Proteomes" id="UP001591681">
    <property type="component" value="Unassembled WGS sequence"/>
</dbReference>
<feature type="compositionally biased region" description="Pro residues" evidence="1">
    <location>
        <begin position="767"/>
        <end position="788"/>
    </location>
</feature>
<dbReference type="SMART" id="SM00439">
    <property type="entry name" value="BAH"/>
    <property type="match status" value="1"/>
</dbReference>
<feature type="region of interest" description="Disordered" evidence="1">
    <location>
        <begin position="444"/>
        <end position="713"/>
    </location>
</feature>
<evidence type="ECO:0000313" key="4">
    <source>
        <dbReference type="Proteomes" id="UP001591681"/>
    </source>
</evidence>
<feature type="compositionally biased region" description="Low complexity" evidence="1">
    <location>
        <begin position="216"/>
        <end position="253"/>
    </location>
</feature>
<sequence>MEGRDFTAPAHLLSERSALVHRAATRISSAGHSSVQHASHFPAGKYYPSHLQMPSHSGSGLVGNSSSSFMGSFLAGGLGSAPSHPPHPSRPPSSPSSHSGTSQIWFPHSHEAATGYPRFSGTLTHTFLPMGPLDHHPNSGVLYGQHRFYDTQKENFYLRGLSSQPLLSANHSMPPISRAGQGGGSSAKTPERGMSLSSRQKEPISSKQEAKHRQQQHQSHQLQQAQAPQNGQGPHQHHNQAQAHSQAQPQPQRQHQHTPQPPHQHHHSLHHQHGPHPTLSMEDSSMHPGALPPQAVATPLSACLLNSKSPSSHCSAVGPKSSSCGEGASGQFPERVRGEMRISEQPAAPADCVQREHSNLQHSLPYALPHTLPGAGGGGHPRGFHCLQFHPHHPHHGHYNPPHPDLLYPQPPAPLPNPPMPHRTGAVSVEQKAATVQTFGPGVVGQLGEKGSGSFQLGSPECQAMATGGSSAKDKALQKSGSSDGHTQAWHRKQMPYRKTEKGPDWALSHQQQQQQQQHQQQQQQQAQLQNRTPQASPARSRSADPDPSRAPAAQQPKASHQQQQQQQLYVSTQTYRDCSHPAPPPTHSPLTAKPLVQDGRGGGGGGSSCSLQRDGQKVARIRHQQHSRAGSGTPSLEVAQTNGGHDPKRKLDLTHNSTHSLSSNANQNPTHPHSHPSHNPNPNHSHSTNHNPNHNHHNSNHSHNTSHNPNANLQYSYARQGHQTPEVQPWISAPQRPESQRQPQPQQSAAYMNPVSGPGVRQHPAMIPPAPIPPGAAVPSSAIPPAPSTLAHRPPQGPLVDSGPMKNLLKYTTQQPQQQQPQQQPPQQQQAQPLSQKTPFGGLGSLKASCSLQGTKPVLQPRRSSSSDSQRVDCGGGRGRELSEAVHGEGEVRQPPVGIAVAVARQREPPCRLTDSQPRGRGPPAAKELPSEDDRLRMRDHMALHRDPFIRDNKDRLEFARIHPSNSCHGDFSSHLMGSGGSALQEQTAHAHSAHHHWMAQTGNPSLWVSGHSYSLSHSALHQSLPPGFPASVPPPLQPVLPLPQDPPALVMLPPENTTHTPSHLDVMDSSALWPPVFRPQAPAHMQHPAVFSRQQLLRQQELYALQQQQQHQSQQPHRNNHVQVQRKPEEGAVELQDILSEPRSPTGAPHFYNQSGSAGPTTHLSPCCQSPCLRPHPQSAPSTPCSAISPSPSLPPKSTEPQGQPPHDYPQSLEPDLPPGYTYPAMNIAYRGDPSPQDVPLAEPADLNAIQAEPTEHDPPTLSGLGEEFECQTVRPLQHQEVVEAVEEGGIEEEEEEKEVEDEEKQLSASGVVAVECVRSGSVVIGCCAPLELDSAPHPVSPAAEAGASAGDPACEPAVTFDPLVTSDPSVTPTPVMCEPAEIPKPLVTEEPSDACELPITPPSLTTHDSTADPDSTITLEPEDTTSDSTALCDSAMTSEPLADCKGSSFEASEQQRAEEPLEEKSISQDAVCGDEEEPRCDSLSCWSLELLIAAAFCGDAPPPSPAPLTPSSPPHHGMELLSELAELQLQQHTTDNSQEGEGLTFDLRSLATLAVARALELGSVDKLRDAKPCLARRAFNLRRKCSWTPRHEQASPVKAGMEAGDGEELAMRVRLAELQRRYREKQRELAKLQRKHENQKEEPPRSPIRRGPGRPRKRKLAPSLSSAASSDPQRRAKSVSSGFSLSGGAQKKRAKLSSQDCGRLSSTESSSVGREKRGLEQQVCVMRQRQSRRQREGGAMERHTNTTNESEGQSDTDSWQGGSACKSHSRRKSRASSSSSSRPQLCRSRHPRGSKQEVMSPSDSQSSGQEDEEVDSYDSDDGQDHRAPLGSEVPSALPVTGATPSSVVKLEANQKARKKRERQELYGSVAPCGADEEVKVRRSAPCGGEEVTAVKRKRGRPRRDPADLLTSSSSSERMRRAMRRSTVLRRSSWSATCDVSLRSQRSRDRQARSVSKLLKSLAADEDFMLEGDSSFSEEDSKVPLPNCVLTKELLVEGLSILISKEDELLYAAKVHNHNPPDFYSVVIDGEKGGHPKIYSREKLLQGAVLNVCPKTEAMLREGTRVCAYWSERSRCLYPGHVRRGVTGAGADGKAGGVMVEFDDGDRGRIALAHIRLLPPSYLIQYVQPERLLLDGFGTGRQTLPLSQQNNMALMQKPKRGRPKGSGKKKLNTSMSPVLSWPSASSRRCQENLFQLGLSRTSRFPPPPSSTAATPMHSIFSSCSFEVDSFSSIARSYSCTSFCGPAPRMAAAGGGHRDPGASRRRHLEEVVEASRGGGRRSEFLVKLDHEGMTAPKTKSSKVLQAQRGGGGVSRPEAYTHPVLLVEENRRNGHSGPELLLKGALHHRKLSPPPPSLQQRAKCDQSWGRSCGTYVSAEEEGGPKRAGPRAVGQYLSRLSHLSSSSSSCSSSSSGSSSSSSLCSSDNDSSWSSDEDEGSPPTILLRSCIPSQHALLPPPTPPTAAFSGRSFVAKALAMSSTSSSSSPPMANGKPPKRSELPLSLSSPPAHMAKRPRLQAEDCHSPCPGDHPGKQQWKWVGTATQRRGLKGRARKLFYKAVCRGRETVRVGDCAVFLSAGRPQLPQVGRIQSFWESWSSSMVVRVRWLYHPQETGTGRRHREAKHALYQSSHEDENDVQTISHKCQVLSREEYERVCRSRKSSDGGQEVFYLAGTYDPGSGQMVTAHGLSIFC</sequence>
<organism evidence="3 4">
    <name type="scientific">Coilia grayii</name>
    <name type="common">Gray's grenadier anchovy</name>
    <dbReference type="NCBI Taxonomy" id="363190"/>
    <lineage>
        <taxon>Eukaryota</taxon>
        <taxon>Metazoa</taxon>
        <taxon>Chordata</taxon>
        <taxon>Craniata</taxon>
        <taxon>Vertebrata</taxon>
        <taxon>Euteleostomi</taxon>
        <taxon>Actinopterygii</taxon>
        <taxon>Neopterygii</taxon>
        <taxon>Teleostei</taxon>
        <taxon>Clupei</taxon>
        <taxon>Clupeiformes</taxon>
        <taxon>Clupeoidei</taxon>
        <taxon>Engraulidae</taxon>
        <taxon>Coilinae</taxon>
        <taxon>Coilia</taxon>
    </lineage>
</organism>
<feature type="region of interest" description="Disordered" evidence="1">
    <location>
        <begin position="168"/>
        <end position="294"/>
    </location>
</feature>
<comment type="caution">
    <text evidence="3">The sequence shown here is derived from an EMBL/GenBank/DDBJ whole genome shotgun (WGS) entry which is preliminary data.</text>
</comment>
<feature type="compositionally biased region" description="Basic residues" evidence="1">
    <location>
        <begin position="1650"/>
        <end position="1663"/>
    </location>
</feature>
<feature type="region of interest" description="Disordered" evidence="1">
    <location>
        <begin position="2252"/>
        <end position="2277"/>
    </location>
</feature>
<name>A0ABD1KS35_9TELE</name>
<dbReference type="PANTHER" id="PTHR12505">
    <property type="entry name" value="PHD FINGER TRANSCRIPTION FACTOR"/>
    <property type="match status" value="1"/>
</dbReference>
<feature type="compositionally biased region" description="Polar residues" evidence="1">
    <location>
        <begin position="1405"/>
        <end position="1421"/>
    </location>
</feature>
<feature type="compositionally biased region" description="Polar residues" evidence="1">
    <location>
        <begin position="1181"/>
        <end position="1193"/>
    </location>
</feature>
<dbReference type="Gene3D" id="2.30.30.140">
    <property type="match status" value="1"/>
</dbReference>
<feature type="compositionally biased region" description="Low complexity" evidence="1">
    <location>
        <begin position="735"/>
        <end position="751"/>
    </location>
</feature>
<feature type="region of interest" description="Disordered" evidence="1">
    <location>
        <begin position="1892"/>
        <end position="1928"/>
    </location>
</feature>
<feature type="region of interest" description="Disordered" evidence="1">
    <location>
        <begin position="76"/>
        <end position="104"/>
    </location>
</feature>
<feature type="compositionally biased region" description="Acidic residues" evidence="1">
    <location>
        <begin position="1289"/>
        <end position="1306"/>
    </location>
</feature>
<feature type="compositionally biased region" description="Low complexity" evidence="1">
    <location>
        <begin position="702"/>
        <end position="711"/>
    </location>
</feature>